<keyword evidence="2" id="KW-0472">Membrane</keyword>
<keyword evidence="5" id="KW-1185">Reference proteome</keyword>
<feature type="transmembrane region" description="Helical" evidence="2">
    <location>
        <begin position="76"/>
        <end position="99"/>
    </location>
</feature>
<protein>
    <recommendedName>
        <fullName evidence="3">DUF4190 domain-containing protein</fullName>
    </recommendedName>
</protein>
<dbReference type="EMBL" id="JACHXG010000004">
    <property type="protein sequence ID" value="MBB3089336.1"/>
    <property type="molecule type" value="Genomic_DNA"/>
</dbReference>
<evidence type="ECO:0000256" key="1">
    <source>
        <dbReference type="SAM" id="MobiDB-lite"/>
    </source>
</evidence>
<sequence length="109" mass="10882">MSYGTPPPPPQYGSPAPGQPGQPAGNSKKAIWALVLGILGLVCCGIFTGIPALILGKQAQGEIDASGGAISGRGMATAGFILGIISIVWTVLAIILYATGALSVNANTY</sequence>
<feature type="region of interest" description="Disordered" evidence="1">
    <location>
        <begin position="1"/>
        <end position="26"/>
    </location>
</feature>
<comment type="caution">
    <text evidence="4">The sequence shown here is derived from an EMBL/GenBank/DDBJ whole genome shotgun (WGS) entry which is preliminary data.</text>
</comment>
<evidence type="ECO:0000259" key="3">
    <source>
        <dbReference type="Pfam" id="PF13828"/>
    </source>
</evidence>
<evidence type="ECO:0000313" key="5">
    <source>
        <dbReference type="Proteomes" id="UP000577707"/>
    </source>
</evidence>
<name>A0A7W5F8Q8_9ACTN</name>
<feature type="domain" description="DUF4190" evidence="3">
    <location>
        <begin position="29"/>
        <end position="93"/>
    </location>
</feature>
<feature type="compositionally biased region" description="Pro residues" evidence="1">
    <location>
        <begin position="1"/>
        <end position="20"/>
    </location>
</feature>
<evidence type="ECO:0000313" key="4">
    <source>
        <dbReference type="EMBL" id="MBB3089336.1"/>
    </source>
</evidence>
<accession>A0A7W5F8Q8</accession>
<proteinExistence type="predicted"/>
<dbReference type="InterPro" id="IPR025241">
    <property type="entry name" value="DUF4190"/>
</dbReference>
<feature type="transmembrane region" description="Helical" evidence="2">
    <location>
        <begin position="30"/>
        <end position="55"/>
    </location>
</feature>
<dbReference type="Pfam" id="PF13828">
    <property type="entry name" value="DUF4190"/>
    <property type="match status" value="1"/>
</dbReference>
<keyword evidence="2" id="KW-1133">Transmembrane helix</keyword>
<dbReference type="RefSeq" id="WP_183545261.1">
    <property type="nucleotide sequence ID" value="NZ_BMQT01000002.1"/>
</dbReference>
<gene>
    <name evidence="4" type="ORF">FHS12_002282</name>
</gene>
<evidence type="ECO:0000256" key="2">
    <source>
        <dbReference type="SAM" id="Phobius"/>
    </source>
</evidence>
<keyword evidence="2" id="KW-0812">Transmembrane</keyword>
<reference evidence="4 5" key="1">
    <citation type="submission" date="2020-08" db="EMBL/GenBank/DDBJ databases">
        <title>Genomic Encyclopedia of Type Strains, Phase III (KMG-III): the genomes of soil and plant-associated and newly described type strains.</title>
        <authorList>
            <person name="Whitman W."/>
        </authorList>
    </citation>
    <scope>NUCLEOTIDE SEQUENCE [LARGE SCALE GENOMIC DNA]</scope>
    <source>
        <strain evidence="4 5">CECT 3302</strain>
    </source>
</reference>
<organism evidence="4 5">
    <name type="scientific">Nocardioides albus</name>
    <dbReference type="NCBI Taxonomy" id="1841"/>
    <lineage>
        <taxon>Bacteria</taxon>
        <taxon>Bacillati</taxon>
        <taxon>Actinomycetota</taxon>
        <taxon>Actinomycetes</taxon>
        <taxon>Propionibacteriales</taxon>
        <taxon>Nocardioidaceae</taxon>
        <taxon>Nocardioides</taxon>
    </lineage>
</organism>
<dbReference type="Proteomes" id="UP000577707">
    <property type="component" value="Unassembled WGS sequence"/>
</dbReference>
<dbReference type="AlphaFoldDB" id="A0A7W5F8Q8"/>